<evidence type="ECO:0000313" key="2">
    <source>
        <dbReference type="EMBL" id="VEJ22252.1"/>
    </source>
</evidence>
<protein>
    <submittedName>
        <fullName evidence="2">Periplasmic protein</fullName>
    </submittedName>
</protein>
<dbReference type="AlphaFoldDB" id="A0A1X3CJH1"/>
<name>A0A1X3CJH1_9NEIS</name>
<dbReference type="KEGG" id="nani:NCTC12227_02039"/>
<keyword evidence="3" id="KW-1185">Reference proteome</keyword>
<reference evidence="2 3" key="1">
    <citation type="submission" date="2018-12" db="EMBL/GenBank/DDBJ databases">
        <authorList>
            <consortium name="Pathogen Informatics"/>
        </authorList>
    </citation>
    <scope>NUCLEOTIDE SEQUENCE [LARGE SCALE GENOMIC DNA]</scope>
    <source>
        <strain evidence="2 3">NCTC12227</strain>
    </source>
</reference>
<evidence type="ECO:0000256" key="1">
    <source>
        <dbReference type="SAM" id="SignalP"/>
    </source>
</evidence>
<dbReference type="Proteomes" id="UP000268229">
    <property type="component" value="Chromosome"/>
</dbReference>
<feature type="signal peptide" evidence="1">
    <location>
        <begin position="1"/>
        <end position="19"/>
    </location>
</feature>
<accession>A0A1X3CJH1</accession>
<proteinExistence type="predicted"/>
<dbReference type="EMBL" id="LR134516">
    <property type="protein sequence ID" value="VEJ22252.1"/>
    <property type="molecule type" value="Genomic_DNA"/>
</dbReference>
<dbReference type="OrthoDB" id="7202732at2"/>
<gene>
    <name evidence="2" type="ORF">NCTC12227_02039</name>
</gene>
<sequence length="139" mass="16045">MKKLVVLTMLLGLSSIIQAGSIQHVKKRKAVVYTDRAEICLEDNRCHPVLIGKTTPKGTFDLNIVKTNWRGYGGDVMKFKEENDFMFAVHRVWTLKPEERRLERIASSNVKDRIMTNGCINVNNDVYEKLKAYFVLEVR</sequence>
<evidence type="ECO:0000313" key="3">
    <source>
        <dbReference type="Proteomes" id="UP000268229"/>
    </source>
</evidence>
<dbReference type="STRING" id="326522.BWD08_04725"/>
<keyword evidence="1" id="KW-0732">Signal</keyword>
<dbReference type="RefSeq" id="WP_085390006.1">
    <property type="nucleotide sequence ID" value="NZ_LR134440.1"/>
</dbReference>
<feature type="chain" id="PRO_5030037434" evidence="1">
    <location>
        <begin position="20"/>
        <end position="139"/>
    </location>
</feature>
<organism evidence="2 3">
    <name type="scientific">Neisseria animaloris</name>
    <dbReference type="NCBI Taxonomy" id="326522"/>
    <lineage>
        <taxon>Bacteria</taxon>
        <taxon>Pseudomonadati</taxon>
        <taxon>Pseudomonadota</taxon>
        <taxon>Betaproteobacteria</taxon>
        <taxon>Neisseriales</taxon>
        <taxon>Neisseriaceae</taxon>
        <taxon>Neisseria</taxon>
    </lineage>
</organism>